<dbReference type="GO" id="GO:0003697">
    <property type="term" value="F:single-stranded DNA binding"/>
    <property type="evidence" value="ECO:0007669"/>
    <property type="project" value="TreeGrafter"/>
</dbReference>
<dbReference type="GO" id="GO:0051131">
    <property type="term" value="P:chaperone-mediated protein complex assembly"/>
    <property type="evidence" value="ECO:0007669"/>
    <property type="project" value="TreeGrafter"/>
</dbReference>
<dbReference type="GO" id="GO:0016887">
    <property type="term" value="F:ATP hydrolysis activity"/>
    <property type="evidence" value="ECO:0007669"/>
    <property type="project" value="InterPro"/>
</dbReference>
<organism evidence="2">
    <name type="scientific">candidate division WWE3 bacterium</name>
    <dbReference type="NCBI Taxonomy" id="2053526"/>
    <lineage>
        <taxon>Bacteria</taxon>
        <taxon>Katanobacteria</taxon>
    </lineage>
</organism>
<dbReference type="SUPFAM" id="SSF52540">
    <property type="entry name" value="P-loop containing nucleoside triphosphate hydrolases"/>
    <property type="match status" value="1"/>
</dbReference>
<dbReference type="EMBL" id="DSDM01000024">
    <property type="protein sequence ID" value="HDQ88607.1"/>
    <property type="molecule type" value="Genomic_DNA"/>
</dbReference>
<dbReference type="Gene3D" id="3.40.50.300">
    <property type="entry name" value="P-loop containing nucleotide triphosphate hydrolases"/>
    <property type="match status" value="1"/>
</dbReference>
<feature type="domain" description="AAA+ ATPase" evidence="1">
    <location>
        <begin position="135"/>
        <end position="281"/>
    </location>
</feature>
<comment type="caution">
    <text evidence="2">The sequence shown here is derived from an EMBL/GenBank/DDBJ whole genome shotgun (WGS) entry which is preliminary data.</text>
</comment>
<dbReference type="GO" id="GO:0004252">
    <property type="term" value="F:serine-type endopeptidase activity"/>
    <property type="evidence" value="ECO:0007669"/>
    <property type="project" value="InterPro"/>
</dbReference>
<dbReference type="GO" id="GO:0006515">
    <property type="term" value="P:protein quality control for misfolded or incompletely synthesized proteins"/>
    <property type="evidence" value="ECO:0007669"/>
    <property type="project" value="TreeGrafter"/>
</dbReference>
<dbReference type="InterPro" id="IPR054594">
    <property type="entry name" value="Lon_lid"/>
</dbReference>
<reference evidence="2" key="1">
    <citation type="journal article" date="2020" name="mSystems">
        <title>Genome- and Community-Level Interaction Insights into Carbon Utilization and Element Cycling Functions of Hydrothermarchaeota in Hydrothermal Sediment.</title>
        <authorList>
            <person name="Zhou Z."/>
            <person name="Liu Y."/>
            <person name="Xu W."/>
            <person name="Pan J."/>
            <person name="Luo Z.H."/>
            <person name="Li M."/>
        </authorList>
    </citation>
    <scope>NUCLEOTIDE SEQUENCE [LARGE SCALE GENOMIC DNA]</scope>
    <source>
        <strain evidence="2">SpSt-1219</strain>
    </source>
</reference>
<dbReference type="AlphaFoldDB" id="A0A7C1DI29"/>
<dbReference type="InterPro" id="IPR027065">
    <property type="entry name" value="Lon_Prtase"/>
</dbReference>
<dbReference type="PANTHER" id="PTHR43718:SF2">
    <property type="entry name" value="LON PROTEASE HOMOLOG, MITOCHONDRIAL"/>
    <property type="match status" value="1"/>
</dbReference>
<dbReference type="SMART" id="SM00382">
    <property type="entry name" value="AAA"/>
    <property type="match status" value="1"/>
</dbReference>
<name>A0A7C1DI29_UNCKA</name>
<dbReference type="Proteomes" id="UP000886066">
    <property type="component" value="Unassembled WGS sequence"/>
</dbReference>
<sequence>MPNDVDLTTAQSNSSVQPSAEGFIFQELDTLNSLISKTVGMPEDFRERLTQMIQRLDRMAKLGHYASEFDTLSRYIELVTSIPWASRTEDILDLTHAQEKMDAEHYGMQDVKERVLEYLATVMLLKRRGQDAIGKSPVLLLVGLQGVGKTTLAKSVAETLGRKFIRIPMGGIGSPLELRGKTKALPGAEPGQIVKALMKTQVKNPLILLDEIEKASGEAGLLADIMAILLEILDPNQNKEFRDHYIDYPIDLSEVLFICSANNTGTLSAALMDRMEVVKMPSYSNDEKVVIARDYLFPKVREKSGLQEEELQVDPNLWPKIVTPFGYDSGIRSLGRILEAMCRKVAKQIIMGEVTGVYVTEENLKYYLPSW</sequence>
<accession>A0A7C1DI29</accession>
<dbReference type="GO" id="GO:0004176">
    <property type="term" value="F:ATP-dependent peptidase activity"/>
    <property type="evidence" value="ECO:0007669"/>
    <property type="project" value="InterPro"/>
</dbReference>
<dbReference type="GO" id="GO:0007005">
    <property type="term" value="P:mitochondrion organization"/>
    <property type="evidence" value="ECO:0007669"/>
    <property type="project" value="TreeGrafter"/>
</dbReference>
<proteinExistence type="predicted"/>
<dbReference type="Gene3D" id="1.10.8.60">
    <property type="match status" value="1"/>
</dbReference>
<evidence type="ECO:0000259" key="1">
    <source>
        <dbReference type="SMART" id="SM00382"/>
    </source>
</evidence>
<dbReference type="InterPro" id="IPR003593">
    <property type="entry name" value="AAA+_ATPase"/>
</dbReference>
<dbReference type="PANTHER" id="PTHR43718">
    <property type="entry name" value="LON PROTEASE"/>
    <property type="match status" value="1"/>
</dbReference>
<dbReference type="InterPro" id="IPR027417">
    <property type="entry name" value="P-loop_NTPase"/>
</dbReference>
<dbReference type="InterPro" id="IPR003959">
    <property type="entry name" value="ATPase_AAA_core"/>
</dbReference>
<dbReference type="Pfam" id="PF22667">
    <property type="entry name" value="Lon_lid"/>
    <property type="match status" value="1"/>
</dbReference>
<evidence type="ECO:0000313" key="2">
    <source>
        <dbReference type="EMBL" id="HDQ88607.1"/>
    </source>
</evidence>
<dbReference type="Pfam" id="PF00004">
    <property type="entry name" value="AAA"/>
    <property type="match status" value="1"/>
</dbReference>
<dbReference type="GO" id="GO:0005524">
    <property type="term" value="F:ATP binding"/>
    <property type="evidence" value="ECO:0007669"/>
    <property type="project" value="InterPro"/>
</dbReference>
<gene>
    <name evidence="2" type="ORF">ENN92_00440</name>
</gene>
<protein>
    <submittedName>
        <fullName evidence="2">AAA family ATPase</fullName>
    </submittedName>
</protein>